<keyword evidence="2" id="KW-0812">Transmembrane</keyword>
<reference evidence="3" key="1">
    <citation type="submission" date="2021-01" db="EMBL/GenBank/DDBJ databases">
        <title>Whole genome shotgun sequence of Virgisporangium aurantiacum NBRC 16421.</title>
        <authorList>
            <person name="Komaki H."/>
            <person name="Tamura T."/>
        </authorList>
    </citation>
    <scope>NUCLEOTIDE SEQUENCE</scope>
    <source>
        <strain evidence="3">NBRC 16421</strain>
    </source>
</reference>
<feature type="transmembrane region" description="Helical" evidence="2">
    <location>
        <begin position="12"/>
        <end position="29"/>
    </location>
</feature>
<evidence type="ECO:0000256" key="1">
    <source>
        <dbReference type="SAM" id="MobiDB-lite"/>
    </source>
</evidence>
<keyword evidence="2" id="KW-0472">Membrane</keyword>
<dbReference type="RefSeq" id="WP_204003729.1">
    <property type="nucleotide sequence ID" value="NZ_BOPG01000049.1"/>
</dbReference>
<name>A0A8J3ZEB2_9ACTN</name>
<feature type="region of interest" description="Disordered" evidence="1">
    <location>
        <begin position="86"/>
        <end position="125"/>
    </location>
</feature>
<protein>
    <submittedName>
        <fullName evidence="3">Uncharacterized protein</fullName>
    </submittedName>
</protein>
<keyword evidence="4" id="KW-1185">Reference proteome</keyword>
<organism evidence="3 4">
    <name type="scientific">Virgisporangium aurantiacum</name>
    <dbReference type="NCBI Taxonomy" id="175570"/>
    <lineage>
        <taxon>Bacteria</taxon>
        <taxon>Bacillati</taxon>
        <taxon>Actinomycetota</taxon>
        <taxon>Actinomycetes</taxon>
        <taxon>Micromonosporales</taxon>
        <taxon>Micromonosporaceae</taxon>
        <taxon>Virgisporangium</taxon>
    </lineage>
</organism>
<evidence type="ECO:0000256" key="2">
    <source>
        <dbReference type="SAM" id="Phobius"/>
    </source>
</evidence>
<proteinExistence type="predicted"/>
<feature type="compositionally biased region" description="Basic residues" evidence="1">
    <location>
        <begin position="89"/>
        <end position="102"/>
    </location>
</feature>
<evidence type="ECO:0000313" key="4">
    <source>
        <dbReference type="Proteomes" id="UP000612585"/>
    </source>
</evidence>
<evidence type="ECO:0000313" key="3">
    <source>
        <dbReference type="EMBL" id="GIJ60036.1"/>
    </source>
</evidence>
<keyword evidence="2" id="KW-1133">Transmembrane helix</keyword>
<comment type="caution">
    <text evidence="3">The sequence shown here is derived from an EMBL/GenBank/DDBJ whole genome shotgun (WGS) entry which is preliminary data.</text>
</comment>
<dbReference type="EMBL" id="BOPG01000049">
    <property type="protein sequence ID" value="GIJ60036.1"/>
    <property type="molecule type" value="Genomic_DNA"/>
</dbReference>
<accession>A0A8J3ZEB2</accession>
<dbReference type="AlphaFoldDB" id="A0A8J3ZEB2"/>
<dbReference type="Proteomes" id="UP000612585">
    <property type="component" value="Unassembled WGS sequence"/>
</dbReference>
<feature type="transmembrane region" description="Helical" evidence="2">
    <location>
        <begin position="68"/>
        <end position="85"/>
    </location>
</feature>
<sequence>MFNLYQPYLIDPVAMALTAWCITAVAYNWTKVLPLLLTAAGLARETTTMLIVPLYLVLRRRWVDVGTGVQVSLLIGLALLAMWAVRQPQRSRQRKSSRRPKSISRPTSIRRPFRRSRQHMTCPAGHQRVRRALREFASARR</sequence>
<gene>
    <name evidence="3" type="ORF">Vau01_075520</name>
</gene>